<proteinExistence type="inferred from homology"/>
<accession>A0A0N9I091</accession>
<dbReference type="EMBL" id="CP012752">
    <property type="protein sequence ID" value="ALG11475.1"/>
    <property type="molecule type" value="Genomic_DNA"/>
</dbReference>
<dbReference type="KEGG" id="kphy:AOZ06_35530"/>
<gene>
    <name evidence="4" type="ORF">AOZ06_35530</name>
</gene>
<reference evidence="4 5" key="1">
    <citation type="submission" date="2015-07" db="EMBL/GenBank/DDBJ databases">
        <title>Genome sequencing of Kibdelosporangium phytohabitans.</title>
        <authorList>
            <person name="Qin S."/>
            <person name="Xing K."/>
        </authorList>
    </citation>
    <scope>NUCLEOTIDE SEQUENCE [LARGE SCALE GENOMIC DNA]</scope>
    <source>
        <strain evidence="4 5">KLBMP1111</strain>
    </source>
</reference>
<dbReference type="PANTHER" id="PTHR42796:SF4">
    <property type="entry name" value="FUMARYLACETOACETATE HYDROLASE DOMAIN-CONTAINING PROTEIN 2A"/>
    <property type="match status" value="1"/>
</dbReference>
<dbReference type="InterPro" id="IPR036663">
    <property type="entry name" value="Fumarylacetoacetase_C_sf"/>
</dbReference>
<evidence type="ECO:0000313" key="5">
    <source>
        <dbReference type="Proteomes" id="UP000063699"/>
    </source>
</evidence>
<keyword evidence="5" id="KW-1185">Reference proteome</keyword>
<dbReference type="Pfam" id="PF01557">
    <property type="entry name" value="FAA_hydrolase"/>
    <property type="match status" value="1"/>
</dbReference>
<comment type="similarity">
    <text evidence="1">Belongs to the FAH family.</text>
</comment>
<keyword evidence="4" id="KW-0413">Isomerase</keyword>
<feature type="domain" description="Fumarylacetoacetase-like C-terminal" evidence="3">
    <location>
        <begin position="78"/>
        <end position="286"/>
    </location>
</feature>
<dbReference type="GO" id="GO:0046872">
    <property type="term" value="F:metal ion binding"/>
    <property type="evidence" value="ECO:0007669"/>
    <property type="project" value="UniProtKB-KW"/>
</dbReference>
<evidence type="ECO:0000313" key="4">
    <source>
        <dbReference type="EMBL" id="ALG11475.1"/>
    </source>
</evidence>
<evidence type="ECO:0000256" key="2">
    <source>
        <dbReference type="ARBA" id="ARBA00022723"/>
    </source>
</evidence>
<keyword evidence="2" id="KW-0479">Metal-binding</keyword>
<dbReference type="GO" id="GO:0016853">
    <property type="term" value="F:isomerase activity"/>
    <property type="evidence" value="ECO:0007669"/>
    <property type="project" value="UniProtKB-KW"/>
</dbReference>
<evidence type="ECO:0000256" key="1">
    <source>
        <dbReference type="ARBA" id="ARBA00010211"/>
    </source>
</evidence>
<dbReference type="RefSeq" id="WP_054293376.1">
    <property type="nucleotide sequence ID" value="NZ_CP012752.1"/>
</dbReference>
<protein>
    <submittedName>
        <fullName evidence="4">2-hydroxyhepta-2,4-diene-1,7-dioate isomerase</fullName>
    </submittedName>
</protein>
<dbReference type="SUPFAM" id="SSF56529">
    <property type="entry name" value="FAH"/>
    <property type="match status" value="1"/>
</dbReference>
<organism evidence="4 5">
    <name type="scientific">Kibdelosporangium phytohabitans</name>
    <dbReference type="NCBI Taxonomy" id="860235"/>
    <lineage>
        <taxon>Bacteria</taxon>
        <taxon>Bacillati</taxon>
        <taxon>Actinomycetota</taxon>
        <taxon>Actinomycetes</taxon>
        <taxon>Pseudonocardiales</taxon>
        <taxon>Pseudonocardiaceae</taxon>
        <taxon>Kibdelosporangium</taxon>
    </lineage>
</organism>
<dbReference type="Gene3D" id="3.90.850.10">
    <property type="entry name" value="Fumarylacetoacetase-like, C-terminal domain"/>
    <property type="match status" value="1"/>
</dbReference>
<dbReference type="PANTHER" id="PTHR42796">
    <property type="entry name" value="FUMARYLACETOACETATE HYDROLASE DOMAIN-CONTAINING PROTEIN 2A-RELATED"/>
    <property type="match status" value="1"/>
</dbReference>
<evidence type="ECO:0000259" key="3">
    <source>
        <dbReference type="Pfam" id="PF01557"/>
    </source>
</evidence>
<dbReference type="AlphaFoldDB" id="A0A0N9I091"/>
<dbReference type="InterPro" id="IPR051121">
    <property type="entry name" value="FAH"/>
</dbReference>
<dbReference type="Proteomes" id="UP000063699">
    <property type="component" value="Chromosome"/>
</dbReference>
<sequence length="289" mass="30870">MHLMRLGGIGEEKPVIRADDGTLYDLSGLTGDIDGAFLAGDGIARAADAIASGSAQRVDDPADGTGLRVGAPVAQPGKVVCIGLNYREHAAESGAAIPGEPVVFMKAPDCVVGPYDEVLVPRKSTKTDWEVELAIVIGRTARYLDSPGQALGHIAGYAISNDVSEREFQLERPGGQWDKGKSCETFNPLGPWLRPASEIPDPQDLALRLWVNGELKQDSSTKDMIFPVAEIVYSLSQYMVLRPGDVINTGTPQGVALGQPEPKPYLRQGDVVELEIEGLGRQRQTVGQA</sequence>
<dbReference type="STRING" id="860235.AOZ06_35530"/>
<dbReference type="GO" id="GO:0044281">
    <property type="term" value="P:small molecule metabolic process"/>
    <property type="evidence" value="ECO:0007669"/>
    <property type="project" value="UniProtKB-ARBA"/>
</dbReference>
<dbReference type="OrthoDB" id="2273115at2"/>
<dbReference type="InterPro" id="IPR011234">
    <property type="entry name" value="Fumarylacetoacetase-like_C"/>
</dbReference>
<name>A0A0N9I091_9PSEU</name>
<dbReference type="FunFam" id="3.90.850.10:FF:000012">
    <property type="entry name" value="Putative 2-hydroxyhepta-2,4-diene-1,7-dioate isomerase"/>
    <property type="match status" value="1"/>
</dbReference>